<dbReference type="Proteomes" id="UP000664132">
    <property type="component" value="Unassembled WGS sequence"/>
</dbReference>
<evidence type="ECO:0000256" key="3">
    <source>
        <dbReference type="ARBA" id="ARBA00047960"/>
    </source>
</evidence>
<evidence type="ECO:0000256" key="4">
    <source>
        <dbReference type="PIRNR" id="PIRNR006386"/>
    </source>
</evidence>
<feature type="domain" description="DSBA-like thioredoxin" evidence="6">
    <location>
        <begin position="6"/>
        <end position="209"/>
    </location>
</feature>
<dbReference type="InterPro" id="IPR001853">
    <property type="entry name" value="DSBA-like_thioredoxin_dom"/>
</dbReference>
<protein>
    <recommendedName>
        <fullName evidence="4">Glutathione S-transferase kappa</fullName>
        <ecNumber evidence="4">2.5.1.18</ecNumber>
    </recommendedName>
</protein>
<evidence type="ECO:0000256" key="1">
    <source>
        <dbReference type="ARBA" id="ARBA00006494"/>
    </source>
</evidence>
<keyword evidence="2 4" id="KW-0808">Transferase</keyword>
<reference evidence="7" key="1">
    <citation type="submission" date="2021-02" db="EMBL/GenBank/DDBJ databases">
        <title>Genome sequence Cadophora malorum strain M34.</title>
        <authorList>
            <person name="Stefanovic E."/>
            <person name="Vu D."/>
            <person name="Scully C."/>
            <person name="Dijksterhuis J."/>
            <person name="Roader J."/>
            <person name="Houbraken J."/>
        </authorList>
    </citation>
    <scope>NUCLEOTIDE SEQUENCE</scope>
    <source>
        <strain evidence="7">M34</strain>
    </source>
</reference>
<dbReference type="EC" id="2.5.1.18" evidence="4"/>
<dbReference type="GO" id="GO:0005739">
    <property type="term" value="C:mitochondrion"/>
    <property type="evidence" value="ECO:0007669"/>
    <property type="project" value="TreeGrafter"/>
</dbReference>
<dbReference type="PANTHER" id="PTHR42943">
    <property type="entry name" value="GLUTATHIONE S-TRANSFERASE KAPPA"/>
    <property type="match status" value="1"/>
</dbReference>
<gene>
    <name evidence="7" type="ORF">IFR04_005027</name>
</gene>
<accession>A0A8H7TLK6</accession>
<dbReference type="Pfam" id="PF01323">
    <property type="entry name" value="DSBA"/>
    <property type="match status" value="1"/>
</dbReference>
<dbReference type="AlphaFoldDB" id="A0A8H7TLK6"/>
<dbReference type="InterPro" id="IPR014440">
    <property type="entry name" value="HCCAis_GSTk"/>
</dbReference>
<comment type="caution">
    <text evidence="7">The sequence shown here is derived from an EMBL/GenBank/DDBJ whole genome shotgun (WGS) entry which is preliminary data.</text>
</comment>
<evidence type="ECO:0000259" key="6">
    <source>
        <dbReference type="Pfam" id="PF01323"/>
    </source>
</evidence>
<dbReference type="InterPro" id="IPR051924">
    <property type="entry name" value="GST_Kappa/NadH"/>
</dbReference>
<proteinExistence type="inferred from homology"/>
<dbReference type="EMBL" id="JAFJYH010000059">
    <property type="protein sequence ID" value="KAG4421777.1"/>
    <property type="molecule type" value="Genomic_DNA"/>
</dbReference>
<dbReference type="GO" id="GO:0006749">
    <property type="term" value="P:glutathione metabolic process"/>
    <property type="evidence" value="ECO:0007669"/>
    <property type="project" value="TreeGrafter"/>
</dbReference>
<dbReference type="InterPro" id="IPR036249">
    <property type="entry name" value="Thioredoxin-like_sf"/>
</dbReference>
<name>A0A8H7TLK6_9HELO</name>
<feature type="active site" description="Nucleophile" evidence="5">
    <location>
        <position position="14"/>
    </location>
</feature>
<evidence type="ECO:0000313" key="7">
    <source>
        <dbReference type="EMBL" id="KAG4421777.1"/>
    </source>
</evidence>
<dbReference type="SUPFAM" id="SSF52833">
    <property type="entry name" value="Thioredoxin-like"/>
    <property type="match status" value="1"/>
</dbReference>
<evidence type="ECO:0000256" key="2">
    <source>
        <dbReference type="ARBA" id="ARBA00022679"/>
    </source>
</evidence>
<dbReference type="GO" id="GO:0004364">
    <property type="term" value="F:glutathione transferase activity"/>
    <property type="evidence" value="ECO:0007669"/>
    <property type="project" value="UniProtKB-UniRule"/>
</dbReference>
<dbReference type="OrthoDB" id="4664297at2759"/>
<comment type="catalytic activity">
    <reaction evidence="3 4">
        <text>RX + glutathione = an S-substituted glutathione + a halide anion + H(+)</text>
        <dbReference type="Rhea" id="RHEA:16437"/>
        <dbReference type="ChEBI" id="CHEBI:15378"/>
        <dbReference type="ChEBI" id="CHEBI:16042"/>
        <dbReference type="ChEBI" id="CHEBI:17792"/>
        <dbReference type="ChEBI" id="CHEBI:57925"/>
        <dbReference type="ChEBI" id="CHEBI:90779"/>
        <dbReference type="EC" id="2.5.1.18"/>
    </reaction>
</comment>
<dbReference type="GO" id="GO:0005777">
    <property type="term" value="C:peroxisome"/>
    <property type="evidence" value="ECO:0007669"/>
    <property type="project" value="TreeGrafter"/>
</dbReference>
<dbReference type="FunFam" id="3.40.30.10:FF:000096">
    <property type="entry name" value="Glutathione S-transferase kappa"/>
    <property type="match status" value="1"/>
</dbReference>
<dbReference type="PIRSF" id="PIRSF006386">
    <property type="entry name" value="HCCAis_GSTk"/>
    <property type="match status" value="1"/>
</dbReference>
<evidence type="ECO:0000313" key="8">
    <source>
        <dbReference type="Proteomes" id="UP000664132"/>
    </source>
</evidence>
<organism evidence="7 8">
    <name type="scientific">Cadophora malorum</name>
    <dbReference type="NCBI Taxonomy" id="108018"/>
    <lineage>
        <taxon>Eukaryota</taxon>
        <taxon>Fungi</taxon>
        <taxon>Dikarya</taxon>
        <taxon>Ascomycota</taxon>
        <taxon>Pezizomycotina</taxon>
        <taxon>Leotiomycetes</taxon>
        <taxon>Helotiales</taxon>
        <taxon>Ploettnerulaceae</taxon>
        <taxon>Cadophora</taxon>
    </lineage>
</organism>
<comment type="similarity">
    <text evidence="1 4">Belongs to the GST superfamily. Kappa family.</text>
</comment>
<keyword evidence="8" id="KW-1185">Reference proteome</keyword>
<dbReference type="Gene3D" id="3.40.30.10">
    <property type="entry name" value="Glutaredoxin"/>
    <property type="match status" value="1"/>
</dbReference>
<dbReference type="PANTHER" id="PTHR42943:SF2">
    <property type="entry name" value="GLUTATHIONE S-TRANSFERASE KAPPA 1"/>
    <property type="match status" value="1"/>
</dbReference>
<evidence type="ECO:0000256" key="5">
    <source>
        <dbReference type="PIRSR" id="PIRSR006386-1"/>
    </source>
</evidence>
<sequence length="223" mass="24748">MAQPKITLYVDTVSPFGYIAYYILRNDPVFSKCDITYIPMFLGGVMKACGNTPPINIKNKDKWIGVERTRWAKLFNIPMHPELPEGFPPLTLPIMRAMCALTVLHPGKDGQEILCKALDALFKAFWVEHKKTNEKEVLAEVLNSVLGKEEAEKVLSMAGKEGKEVLAKNTDKAFADGAFGLPWFVATNSKGETEGFWGIDHIAQVTNHLGIDKPKTGGWKAVL</sequence>
<dbReference type="GO" id="GO:0004602">
    <property type="term" value="F:glutathione peroxidase activity"/>
    <property type="evidence" value="ECO:0007669"/>
    <property type="project" value="TreeGrafter"/>
</dbReference>